<accession>A0A645GWH2</accession>
<organism evidence="1">
    <name type="scientific">bioreactor metagenome</name>
    <dbReference type="NCBI Taxonomy" id="1076179"/>
    <lineage>
        <taxon>unclassified sequences</taxon>
        <taxon>metagenomes</taxon>
        <taxon>ecological metagenomes</taxon>
    </lineage>
</organism>
<dbReference type="AlphaFoldDB" id="A0A645GWH2"/>
<comment type="caution">
    <text evidence="1">The sequence shown here is derived from an EMBL/GenBank/DDBJ whole genome shotgun (WGS) entry which is preliminary data.</text>
</comment>
<proteinExistence type="predicted"/>
<name>A0A645GWH2_9ZZZZ</name>
<sequence>MGAQRPAVALIPQGPADILYHKPLLPPFPGPQHLLFECDEPVHGFADKLAVHIIHDAFLNLTDLPLDGFVVSLYIHCFHQGADNSKQGAFKTVYL</sequence>
<reference evidence="1" key="1">
    <citation type="submission" date="2019-08" db="EMBL/GenBank/DDBJ databases">
        <authorList>
            <person name="Kucharzyk K."/>
            <person name="Murdoch R.W."/>
            <person name="Higgins S."/>
            <person name="Loffler F."/>
        </authorList>
    </citation>
    <scope>NUCLEOTIDE SEQUENCE</scope>
</reference>
<protein>
    <submittedName>
        <fullName evidence="1">Uncharacterized protein</fullName>
    </submittedName>
</protein>
<gene>
    <name evidence="1" type="ORF">SDC9_177863</name>
</gene>
<dbReference type="EMBL" id="VSSQ01081492">
    <property type="protein sequence ID" value="MPN30392.1"/>
    <property type="molecule type" value="Genomic_DNA"/>
</dbReference>
<evidence type="ECO:0000313" key="1">
    <source>
        <dbReference type="EMBL" id="MPN30392.1"/>
    </source>
</evidence>